<dbReference type="AlphaFoldDB" id="A0A0R1TVA8"/>
<dbReference type="GO" id="GO:0005829">
    <property type="term" value="C:cytosol"/>
    <property type="evidence" value="ECO:0007669"/>
    <property type="project" value="TreeGrafter"/>
</dbReference>
<dbReference type="EMBL" id="AZFH01000001">
    <property type="protein sequence ID" value="KRL85264.1"/>
    <property type="molecule type" value="Genomic_DNA"/>
</dbReference>
<dbReference type="InterPro" id="IPR000086">
    <property type="entry name" value="NUDIX_hydrolase_dom"/>
</dbReference>
<evidence type="ECO:0000313" key="5">
    <source>
        <dbReference type="Proteomes" id="UP000051048"/>
    </source>
</evidence>
<organism evidence="4 5">
    <name type="scientific">Ligilactobacillus equi DSM 15833 = JCM 10991</name>
    <dbReference type="NCBI Taxonomy" id="1423740"/>
    <lineage>
        <taxon>Bacteria</taxon>
        <taxon>Bacillati</taxon>
        <taxon>Bacillota</taxon>
        <taxon>Bacilli</taxon>
        <taxon>Lactobacillales</taxon>
        <taxon>Lactobacillaceae</taxon>
        <taxon>Ligilactobacillus</taxon>
    </lineage>
</organism>
<dbReference type="InterPro" id="IPR015797">
    <property type="entry name" value="NUDIX_hydrolase-like_dom_sf"/>
</dbReference>
<feature type="domain" description="Nudix hydrolase" evidence="3">
    <location>
        <begin position="39"/>
        <end position="170"/>
    </location>
</feature>
<dbReference type="GO" id="GO:0016787">
    <property type="term" value="F:hydrolase activity"/>
    <property type="evidence" value="ECO:0007669"/>
    <property type="project" value="UniProtKB-KW"/>
</dbReference>
<comment type="cofactor">
    <cofactor evidence="1">
        <name>Mg(2+)</name>
        <dbReference type="ChEBI" id="CHEBI:18420"/>
    </cofactor>
</comment>
<dbReference type="PANTHER" id="PTHR11839:SF18">
    <property type="entry name" value="NUDIX HYDROLASE DOMAIN-CONTAINING PROTEIN"/>
    <property type="match status" value="1"/>
</dbReference>
<dbReference type="GO" id="GO:0006753">
    <property type="term" value="P:nucleoside phosphate metabolic process"/>
    <property type="evidence" value="ECO:0007669"/>
    <property type="project" value="TreeGrafter"/>
</dbReference>
<dbReference type="PANTHER" id="PTHR11839">
    <property type="entry name" value="UDP/ADP-SUGAR PYROPHOSPHATASE"/>
    <property type="match status" value="1"/>
</dbReference>
<evidence type="ECO:0000259" key="3">
    <source>
        <dbReference type="PROSITE" id="PS51462"/>
    </source>
</evidence>
<dbReference type="GO" id="GO:0019693">
    <property type="term" value="P:ribose phosphate metabolic process"/>
    <property type="evidence" value="ECO:0007669"/>
    <property type="project" value="TreeGrafter"/>
</dbReference>
<dbReference type="InterPro" id="IPR020084">
    <property type="entry name" value="NUDIX_hydrolase_CS"/>
</dbReference>
<dbReference type="SUPFAM" id="SSF55811">
    <property type="entry name" value="Nudix"/>
    <property type="match status" value="1"/>
</dbReference>
<evidence type="ECO:0000256" key="2">
    <source>
        <dbReference type="ARBA" id="ARBA00022801"/>
    </source>
</evidence>
<reference evidence="4 5" key="1">
    <citation type="journal article" date="2015" name="Genome Announc.">
        <title>Expanding the biotechnology potential of lactobacilli through comparative genomics of 213 strains and associated genera.</title>
        <authorList>
            <person name="Sun Z."/>
            <person name="Harris H.M."/>
            <person name="McCann A."/>
            <person name="Guo C."/>
            <person name="Argimon S."/>
            <person name="Zhang W."/>
            <person name="Yang X."/>
            <person name="Jeffery I.B."/>
            <person name="Cooney J.C."/>
            <person name="Kagawa T.F."/>
            <person name="Liu W."/>
            <person name="Song Y."/>
            <person name="Salvetti E."/>
            <person name="Wrobel A."/>
            <person name="Rasinkangas P."/>
            <person name="Parkhill J."/>
            <person name="Rea M.C."/>
            <person name="O'Sullivan O."/>
            <person name="Ritari J."/>
            <person name="Douillard F.P."/>
            <person name="Paul Ross R."/>
            <person name="Yang R."/>
            <person name="Briner A.E."/>
            <person name="Felis G.E."/>
            <person name="de Vos W.M."/>
            <person name="Barrangou R."/>
            <person name="Klaenhammer T.R."/>
            <person name="Caufield P.W."/>
            <person name="Cui Y."/>
            <person name="Zhang H."/>
            <person name="O'Toole P.W."/>
        </authorList>
    </citation>
    <scope>NUCLEOTIDE SEQUENCE [LARGE SCALE GENOMIC DNA]</scope>
    <source>
        <strain evidence="4 5">DSM 15833</strain>
    </source>
</reference>
<dbReference type="CDD" id="cd03424">
    <property type="entry name" value="NUDIX_ADPRase_Nudt5_UGPPase_Nudt14"/>
    <property type="match status" value="1"/>
</dbReference>
<accession>A0A0R1TVA8</accession>
<protein>
    <submittedName>
        <fullName evidence="4">ADP-ribose pyrophosphatase</fullName>
    </submittedName>
</protein>
<dbReference type="Gene3D" id="3.90.79.10">
    <property type="entry name" value="Nucleoside Triphosphate Pyrophosphohydrolase"/>
    <property type="match status" value="1"/>
</dbReference>
<proteinExistence type="predicted"/>
<dbReference type="STRING" id="1423740.FC36_GL000634"/>
<dbReference type="Pfam" id="PF00293">
    <property type="entry name" value="NUDIX"/>
    <property type="match status" value="1"/>
</dbReference>
<comment type="caution">
    <text evidence="4">The sequence shown here is derived from an EMBL/GenBank/DDBJ whole genome shotgun (WGS) entry which is preliminary data.</text>
</comment>
<sequence>MEFEEKVIDVEHIFDGHIVDLDVETVLTPEGQKATREIAYHANAVGVVIVSEDNKMLLVRQWRAPLRQETLEIIAGKLEPGENEASAVVRELNEEARLQAQSVEKLTSFYVSPGFTNEKLTLYHASGLSPVSEKLPQDEGEILNLEWLDIKEVQVAIAKGEICDAKTIMAVMLWQSLQ</sequence>
<name>A0A0R1TVA8_9LACO</name>
<dbReference type="Proteomes" id="UP000051048">
    <property type="component" value="Unassembled WGS sequence"/>
</dbReference>
<dbReference type="RefSeq" id="WP_056986649.1">
    <property type="nucleotide sequence ID" value="NZ_AZFH01000001.1"/>
</dbReference>
<dbReference type="PROSITE" id="PS00893">
    <property type="entry name" value="NUDIX_BOX"/>
    <property type="match status" value="1"/>
</dbReference>
<gene>
    <name evidence="4" type="ORF">FC36_GL000634</name>
</gene>
<evidence type="ECO:0000256" key="1">
    <source>
        <dbReference type="ARBA" id="ARBA00001946"/>
    </source>
</evidence>
<keyword evidence="2" id="KW-0378">Hydrolase</keyword>
<dbReference type="OrthoDB" id="9806150at2"/>
<dbReference type="PROSITE" id="PS51462">
    <property type="entry name" value="NUDIX"/>
    <property type="match status" value="1"/>
</dbReference>
<evidence type="ECO:0000313" key="4">
    <source>
        <dbReference type="EMBL" id="KRL85264.1"/>
    </source>
</evidence>
<dbReference type="PATRIC" id="fig|1423740.3.peg.680"/>